<dbReference type="InterPro" id="IPR006680">
    <property type="entry name" value="Amidohydro-rel"/>
</dbReference>
<dbReference type="VEuPathDB" id="FungiDB:Z519_07597"/>
<evidence type="ECO:0000256" key="5">
    <source>
        <dbReference type="SAM" id="MobiDB-lite"/>
    </source>
</evidence>
<dbReference type="SUPFAM" id="SSF51556">
    <property type="entry name" value="Metallo-dependent hydrolases"/>
    <property type="match status" value="1"/>
</dbReference>
<dbReference type="AlphaFoldDB" id="A0A0D2I412"/>
<proteinExistence type="inferred from homology"/>
<dbReference type="InterPro" id="IPR032466">
    <property type="entry name" value="Metal_Hydrolase"/>
</dbReference>
<dbReference type="EC" id="3.5.2.2" evidence="4"/>
<dbReference type="PANTHER" id="PTHR11647:SF1">
    <property type="entry name" value="COLLAPSIN RESPONSE MEDIATOR PROTEIN"/>
    <property type="match status" value="1"/>
</dbReference>
<dbReference type="InterPro" id="IPR011059">
    <property type="entry name" value="Metal-dep_hydrolase_composite"/>
</dbReference>
<evidence type="ECO:0000256" key="2">
    <source>
        <dbReference type="ARBA" id="ARBA00008829"/>
    </source>
</evidence>
<reference evidence="7" key="1">
    <citation type="submission" date="2015-01" db="EMBL/GenBank/DDBJ databases">
        <title>The Genome Sequence of Cladophialophora bantiana CBS 173.52.</title>
        <authorList>
            <consortium name="The Broad Institute Genomics Platform"/>
            <person name="Cuomo C."/>
            <person name="de Hoog S."/>
            <person name="Gorbushina A."/>
            <person name="Stielow B."/>
            <person name="Teixiera M."/>
            <person name="Abouelleil A."/>
            <person name="Chapman S.B."/>
            <person name="Priest M."/>
            <person name="Young S.K."/>
            <person name="Wortman J."/>
            <person name="Nusbaum C."/>
            <person name="Birren B."/>
        </authorList>
    </citation>
    <scope>NUCLEOTIDE SEQUENCE [LARGE SCALE GENOMIC DNA]</scope>
    <source>
        <strain evidence="7">CBS 173.52</strain>
    </source>
</reference>
<organism evidence="7">
    <name type="scientific">Cladophialophora bantiana (strain ATCC 10958 / CBS 173.52 / CDC B-1940 / NIH 8579)</name>
    <name type="common">Xylohypha bantiana</name>
    <dbReference type="NCBI Taxonomy" id="1442370"/>
    <lineage>
        <taxon>Eukaryota</taxon>
        <taxon>Fungi</taxon>
        <taxon>Dikarya</taxon>
        <taxon>Ascomycota</taxon>
        <taxon>Pezizomycotina</taxon>
        <taxon>Eurotiomycetes</taxon>
        <taxon>Chaetothyriomycetidae</taxon>
        <taxon>Chaetothyriales</taxon>
        <taxon>Herpotrichiellaceae</taxon>
        <taxon>Cladophialophora</taxon>
    </lineage>
</organism>
<dbReference type="Pfam" id="PF01979">
    <property type="entry name" value="Amidohydro_1"/>
    <property type="match status" value="1"/>
</dbReference>
<comment type="cofactor">
    <cofactor evidence="1">
        <name>Zn(2+)</name>
        <dbReference type="ChEBI" id="CHEBI:29105"/>
    </cofactor>
</comment>
<gene>
    <name evidence="7" type="ORF">Z519_07597</name>
</gene>
<feature type="region of interest" description="Disordered" evidence="5">
    <location>
        <begin position="540"/>
        <end position="560"/>
    </location>
</feature>
<dbReference type="HOGENOM" id="CLU_015572_2_0_1"/>
<dbReference type="GO" id="GO:0004157">
    <property type="term" value="F:dihydropyrimidinase activity"/>
    <property type="evidence" value="ECO:0007669"/>
    <property type="project" value="UniProtKB-EC"/>
</dbReference>
<name>A0A0D2I412_CLAB1</name>
<dbReference type="InterPro" id="IPR050378">
    <property type="entry name" value="Metallo-dep_Hydrolases_sf"/>
</dbReference>
<dbReference type="Gene3D" id="3.20.20.140">
    <property type="entry name" value="Metal-dependent hydrolases"/>
    <property type="match status" value="1"/>
</dbReference>
<dbReference type="FunFam" id="3.20.20.140:FF:000174">
    <property type="entry name" value="Dihydropyrimidinase-related protein 2"/>
    <property type="match status" value="1"/>
</dbReference>
<evidence type="ECO:0000256" key="1">
    <source>
        <dbReference type="ARBA" id="ARBA00001947"/>
    </source>
</evidence>
<feature type="domain" description="Amidohydrolase-related" evidence="6">
    <location>
        <begin position="54"/>
        <end position="471"/>
    </location>
</feature>
<evidence type="ECO:0000256" key="4">
    <source>
        <dbReference type="ARBA" id="ARBA00039113"/>
    </source>
</evidence>
<comment type="catalytic activity">
    <reaction evidence="3">
        <text>5,6-dihydrouracil + H2O = 3-(carbamoylamino)propanoate + H(+)</text>
        <dbReference type="Rhea" id="RHEA:16121"/>
        <dbReference type="ChEBI" id="CHEBI:11892"/>
        <dbReference type="ChEBI" id="CHEBI:15377"/>
        <dbReference type="ChEBI" id="CHEBI:15378"/>
        <dbReference type="ChEBI" id="CHEBI:15901"/>
        <dbReference type="EC" id="3.5.2.2"/>
    </reaction>
</comment>
<comment type="similarity">
    <text evidence="2">Belongs to the metallo-dependent hydrolases superfamily. Hydantoinase/dihydropyrimidinase family.</text>
</comment>
<sequence length="560" mass="61047">MDLDLIIKNATIVTATEILQPGLSIGIKSGQIVAIAFSLPADADTQIIDAEGAYVTPGGVDSHVHLHQDNAPTGDKWLSGSRSALCGGNTTILAFATQKRTDESLFPVLEDYHSRAAGQSFVDYGFHLILTKPSPEILGRALKRMVEEEGVTSVKLYMTYPAFRLGDKEMLEVLMRCREVGMTVMVHAENADMIDMITTRLLQNSHTLPKFHALARPQIAESEATHRAISLSTLTSTPILIVHMSSPVALSHARKAQSKSMLPIHAETCPHYMYLLSERLAVTRFPVVGDADGGHSHEHGVHGEESGDGAEDEWAGARHVCAPPLRHAESDLQSVWDSVNNGTITVISSDHAPTQYNNPQGKRKPLVEAQKNHSTPTFAQIPNGLPGIETRLPILFSAATDPDPSIPPARRLTLPKFVELTSTNPAKMYGLSGKKGSIAPGYDADLVIWYPSRPHDPAATASLSNDKIKVNITNDMLHHSIDYTPFEGFQVCNWPRYVLLRGELKWNRDIEVREGPGAGILGKPGDGKFLRRGKGEVLVGRSGMGREPAGMRDGERSAWM</sequence>
<dbReference type="GeneID" id="27700525"/>
<dbReference type="PANTHER" id="PTHR11647">
    <property type="entry name" value="HYDRANTOINASE/DIHYDROPYRIMIDINASE FAMILY MEMBER"/>
    <property type="match status" value="1"/>
</dbReference>
<protein>
    <recommendedName>
        <fullName evidence="4">dihydropyrimidinase</fullName>
        <ecNumber evidence="4">3.5.2.2</ecNumber>
    </recommendedName>
</protein>
<evidence type="ECO:0000259" key="6">
    <source>
        <dbReference type="Pfam" id="PF01979"/>
    </source>
</evidence>
<feature type="compositionally biased region" description="Basic and acidic residues" evidence="5">
    <location>
        <begin position="549"/>
        <end position="560"/>
    </location>
</feature>
<dbReference type="SUPFAM" id="SSF51338">
    <property type="entry name" value="Composite domain of metallo-dependent hydrolases"/>
    <property type="match status" value="1"/>
</dbReference>
<dbReference type="EMBL" id="KN846990">
    <property type="protein sequence ID" value="KIW91629.1"/>
    <property type="molecule type" value="Genomic_DNA"/>
</dbReference>
<evidence type="ECO:0000256" key="3">
    <source>
        <dbReference type="ARBA" id="ARBA00036696"/>
    </source>
</evidence>
<dbReference type="RefSeq" id="XP_016618298.1">
    <property type="nucleotide sequence ID" value="XM_016765329.1"/>
</dbReference>
<accession>A0A0D2I412</accession>
<dbReference type="OrthoDB" id="1924787at2759"/>
<evidence type="ECO:0000313" key="7">
    <source>
        <dbReference type="EMBL" id="KIW91629.1"/>
    </source>
</evidence>